<evidence type="ECO:0000313" key="1">
    <source>
        <dbReference type="EMBL" id="CAL1672220.1"/>
    </source>
</evidence>
<evidence type="ECO:0000313" key="2">
    <source>
        <dbReference type="Proteomes" id="UP001497644"/>
    </source>
</evidence>
<dbReference type="EMBL" id="CAXIPU020000468">
    <property type="protein sequence ID" value="CAL1672220.1"/>
    <property type="molecule type" value="Genomic_DNA"/>
</dbReference>
<organism evidence="1 2">
    <name type="scientific">Lasius platythorax</name>
    <dbReference type="NCBI Taxonomy" id="488582"/>
    <lineage>
        <taxon>Eukaryota</taxon>
        <taxon>Metazoa</taxon>
        <taxon>Ecdysozoa</taxon>
        <taxon>Arthropoda</taxon>
        <taxon>Hexapoda</taxon>
        <taxon>Insecta</taxon>
        <taxon>Pterygota</taxon>
        <taxon>Neoptera</taxon>
        <taxon>Endopterygota</taxon>
        <taxon>Hymenoptera</taxon>
        <taxon>Apocrita</taxon>
        <taxon>Aculeata</taxon>
        <taxon>Formicoidea</taxon>
        <taxon>Formicidae</taxon>
        <taxon>Formicinae</taxon>
        <taxon>Lasius</taxon>
        <taxon>Lasius</taxon>
    </lineage>
</organism>
<gene>
    <name evidence="1" type="ORF">LPLAT_LOCUS6897</name>
</gene>
<reference evidence="1" key="1">
    <citation type="submission" date="2024-04" db="EMBL/GenBank/DDBJ databases">
        <authorList>
            <consortium name="Molecular Ecology Group"/>
        </authorList>
    </citation>
    <scope>NUCLEOTIDE SEQUENCE</scope>
</reference>
<dbReference type="AlphaFoldDB" id="A0AAV2MY67"/>
<name>A0AAV2MY67_9HYME</name>
<proteinExistence type="predicted"/>
<keyword evidence="2" id="KW-1185">Reference proteome</keyword>
<comment type="caution">
    <text evidence="1">The sequence shown here is derived from an EMBL/GenBank/DDBJ whole genome shotgun (WGS) entry which is preliminary data.</text>
</comment>
<accession>A0AAV2MY67</accession>
<protein>
    <submittedName>
        <fullName evidence="1">Uncharacterized protein</fullName>
    </submittedName>
</protein>
<sequence length="71" mass="8201">MSEIPQDQIVKLHPTYYLPHHAVTKESSTTTKVKVVFDGLCKTSTGLSINHVQHIGPRIQDELFYHLIRFR</sequence>
<dbReference type="Proteomes" id="UP001497644">
    <property type="component" value="Unassembled WGS sequence"/>
</dbReference>